<gene>
    <name evidence="7 10" type="primary">hemC</name>
    <name evidence="10" type="ORF">KC729_03620</name>
</gene>
<dbReference type="SUPFAM" id="SSF54782">
    <property type="entry name" value="Porphobilinogen deaminase (hydroxymethylbilane synthase), C-terminal domain"/>
    <property type="match status" value="1"/>
</dbReference>
<dbReference type="Proteomes" id="UP000697710">
    <property type="component" value="Unassembled WGS sequence"/>
</dbReference>
<comment type="caution">
    <text evidence="10">The sequence shown here is derived from an EMBL/GenBank/DDBJ whole genome shotgun (WGS) entry which is preliminary data.</text>
</comment>
<comment type="similarity">
    <text evidence="3 7">Belongs to the HMBS family.</text>
</comment>
<dbReference type="HAMAP" id="MF_00260">
    <property type="entry name" value="Porphobil_deam"/>
    <property type="match status" value="1"/>
</dbReference>
<dbReference type="Gene3D" id="3.30.160.40">
    <property type="entry name" value="Porphobilinogen deaminase, C-terminal domain"/>
    <property type="match status" value="1"/>
</dbReference>
<dbReference type="NCBIfam" id="TIGR00212">
    <property type="entry name" value="hemC"/>
    <property type="match status" value="1"/>
</dbReference>
<evidence type="ECO:0000256" key="4">
    <source>
        <dbReference type="ARBA" id="ARBA00022679"/>
    </source>
</evidence>
<sequence>MKTARTFRIGTRGSDLALWQAQRVQTLLRQAHPDVAVEVEIIETRGDRDKTHVLYHANAETAGLFTKNIEGALLEKRVDIAVHSLKDLPTESPKGLMLGAIPERADVHDLWITRDGSAPEAAPPSARIGTSSLRRRAMLSMIRADYIFGDIRGNVPRRLQLLEEGKFHAIILAAAGLARLEKRPEKAFELSLERFLPAPGQGAMAVQIREDDAETMELVHAIDDPKIRLAVYAERSLLHALEGGCSTPIGALAAVDGPELHLRAMVVEPTGSRSMRGDGRGGVDLAAAGDANPERRQLAWKDAERIGEDLAAELLRQGARELVPRQG</sequence>
<evidence type="ECO:0000313" key="11">
    <source>
        <dbReference type="Proteomes" id="UP000697710"/>
    </source>
</evidence>
<dbReference type="InterPro" id="IPR022419">
    <property type="entry name" value="Porphobilin_deaminase_cofac_BS"/>
</dbReference>
<evidence type="ECO:0000256" key="3">
    <source>
        <dbReference type="ARBA" id="ARBA00005638"/>
    </source>
</evidence>
<dbReference type="InterPro" id="IPR036803">
    <property type="entry name" value="Porphobilinogen_deaminase_C_sf"/>
</dbReference>
<reference evidence="10" key="1">
    <citation type="submission" date="2020-04" db="EMBL/GenBank/DDBJ databases">
        <authorList>
            <person name="Zhang T."/>
        </authorList>
    </citation>
    <scope>NUCLEOTIDE SEQUENCE</scope>
    <source>
        <strain evidence="10">HKST-UBA01</strain>
    </source>
</reference>
<name>A0A956RMS4_UNCEI</name>
<dbReference type="PANTHER" id="PTHR11557:SF0">
    <property type="entry name" value="PORPHOBILINOGEN DEAMINASE"/>
    <property type="match status" value="1"/>
</dbReference>
<comment type="catalytic activity">
    <reaction evidence="6 7">
        <text>4 porphobilinogen + H2O = hydroxymethylbilane + 4 NH4(+)</text>
        <dbReference type="Rhea" id="RHEA:13185"/>
        <dbReference type="ChEBI" id="CHEBI:15377"/>
        <dbReference type="ChEBI" id="CHEBI:28938"/>
        <dbReference type="ChEBI" id="CHEBI:57845"/>
        <dbReference type="ChEBI" id="CHEBI:58126"/>
        <dbReference type="EC" id="2.5.1.61"/>
    </reaction>
</comment>
<dbReference type="Pfam" id="PF03900">
    <property type="entry name" value="Porphobil_deamC"/>
    <property type="match status" value="1"/>
</dbReference>
<evidence type="ECO:0000256" key="2">
    <source>
        <dbReference type="ARBA" id="ARBA00004735"/>
    </source>
</evidence>
<evidence type="ECO:0000256" key="5">
    <source>
        <dbReference type="ARBA" id="ARBA00023244"/>
    </source>
</evidence>
<accession>A0A956RMS4</accession>
<feature type="domain" description="Porphobilinogen deaminase N-terminal" evidence="8">
    <location>
        <begin position="7"/>
        <end position="216"/>
    </location>
</feature>
<comment type="function">
    <text evidence="1 7">Tetrapolymerization of the monopyrrole PBG into the hydroxymethylbilane pre-uroporphyrinogen in several discrete steps.</text>
</comment>
<organism evidence="10 11">
    <name type="scientific">Eiseniibacteriota bacterium</name>
    <dbReference type="NCBI Taxonomy" id="2212470"/>
    <lineage>
        <taxon>Bacteria</taxon>
        <taxon>Candidatus Eiseniibacteriota</taxon>
    </lineage>
</organism>
<dbReference type="PROSITE" id="PS00533">
    <property type="entry name" value="PORPHOBILINOGEN_DEAM"/>
    <property type="match status" value="1"/>
</dbReference>
<evidence type="ECO:0000256" key="7">
    <source>
        <dbReference type="HAMAP-Rule" id="MF_00260"/>
    </source>
</evidence>
<keyword evidence="4 7" id="KW-0808">Transferase</keyword>
<dbReference type="InterPro" id="IPR022418">
    <property type="entry name" value="Porphobilinogen_deaminase_C"/>
</dbReference>
<proteinExistence type="inferred from homology"/>
<dbReference type="PIRSF" id="PIRSF001438">
    <property type="entry name" value="4pyrrol_synth_OHMeBilane_synth"/>
    <property type="match status" value="1"/>
</dbReference>
<dbReference type="GO" id="GO:0004418">
    <property type="term" value="F:hydroxymethylbilane synthase activity"/>
    <property type="evidence" value="ECO:0007669"/>
    <property type="project" value="UniProtKB-UniRule"/>
</dbReference>
<dbReference type="InterPro" id="IPR022417">
    <property type="entry name" value="Porphobilin_deaminase_N"/>
</dbReference>
<comment type="pathway">
    <text evidence="2">Porphyrin-containing compound metabolism; protoporphyrin-IX biosynthesis; coproporphyrinogen-III from 5-aminolevulinate: step 2/4.</text>
</comment>
<comment type="cofactor">
    <cofactor evidence="7">
        <name>dipyrromethane</name>
        <dbReference type="ChEBI" id="CHEBI:60342"/>
    </cofactor>
    <text evidence="7">Binds 1 dipyrromethane group covalently.</text>
</comment>
<evidence type="ECO:0000256" key="1">
    <source>
        <dbReference type="ARBA" id="ARBA00002869"/>
    </source>
</evidence>
<dbReference type="Pfam" id="PF01379">
    <property type="entry name" value="Porphobil_deam"/>
    <property type="match status" value="1"/>
</dbReference>
<keyword evidence="5 7" id="KW-0627">Porphyrin biosynthesis</keyword>
<dbReference type="FunFam" id="3.40.190.10:FF:000086">
    <property type="entry name" value="Probable porphobilinogen deaminase"/>
    <property type="match status" value="1"/>
</dbReference>
<feature type="domain" description="Porphobilinogen deaminase C-terminal" evidence="9">
    <location>
        <begin position="229"/>
        <end position="315"/>
    </location>
</feature>
<evidence type="ECO:0000259" key="9">
    <source>
        <dbReference type="Pfam" id="PF03900"/>
    </source>
</evidence>
<dbReference type="EC" id="2.5.1.61" evidence="7"/>
<dbReference type="SUPFAM" id="SSF53850">
    <property type="entry name" value="Periplasmic binding protein-like II"/>
    <property type="match status" value="1"/>
</dbReference>
<comment type="subunit">
    <text evidence="7">Monomer.</text>
</comment>
<evidence type="ECO:0000259" key="8">
    <source>
        <dbReference type="Pfam" id="PF01379"/>
    </source>
</evidence>
<dbReference type="InterPro" id="IPR000860">
    <property type="entry name" value="HemC"/>
</dbReference>
<dbReference type="Gene3D" id="3.40.190.10">
    <property type="entry name" value="Periplasmic binding protein-like II"/>
    <property type="match status" value="2"/>
</dbReference>
<evidence type="ECO:0000256" key="6">
    <source>
        <dbReference type="ARBA" id="ARBA00048169"/>
    </source>
</evidence>
<feature type="modified residue" description="S-(dipyrrolylmethanemethyl)cysteine" evidence="7">
    <location>
        <position position="245"/>
    </location>
</feature>
<dbReference type="GO" id="GO:0005737">
    <property type="term" value="C:cytoplasm"/>
    <property type="evidence" value="ECO:0007669"/>
    <property type="project" value="UniProtKB-UniRule"/>
</dbReference>
<dbReference type="GO" id="GO:0006782">
    <property type="term" value="P:protoporphyrinogen IX biosynthetic process"/>
    <property type="evidence" value="ECO:0007669"/>
    <property type="project" value="UniProtKB-UniRule"/>
</dbReference>
<dbReference type="AlphaFoldDB" id="A0A956RMS4"/>
<dbReference type="EMBL" id="JAGQHR010000062">
    <property type="protein sequence ID" value="MCA9726746.1"/>
    <property type="molecule type" value="Genomic_DNA"/>
</dbReference>
<protein>
    <recommendedName>
        <fullName evidence="7">Porphobilinogen deaminase</fullName>
        <shortName evidence="7">PBG</shortName>
        <ecNumber evidence="7">2.5.1.61</ecNumber>
    </recommendedName>
    <alternativeName>
        <fullName evidence="7">Hydroxymethylbilane synthase</fullName>
        <shortName evidence="7">HMBS</shortName>
    </alternativeName>
    <alternativeName>
        <fullName evidence="7">Pre-uroporphyrinogen synthase</fullName>
    </alternativeName>
</protein>
<dbReference type="PRINTS" id="PR00151">
    <property type="entry name" value="PORPHBDMNASE"/>
</dbReference>
<dbReference type="PANTHER" id="PTHR11557">
    <property type="entry name" value="PORPHOBILINOGEN DEAMINASE"/>
    <property type="match status" value="1"/>
</dbReference>
<evidence type="ECO:0000313" key="10">
    <source>
        <dbReference type="EMBL" id="MCA9726746.1"/>
    </source>
</evidence>
<comment type="miscellaneous">
    <text evidence="7">The porphobilinogen subunits are added to the dipyrromethane group.</text>
</comment>
<reference evidence="10" key="2">
    <citation type="journal article" date="2021" name="Microbiome">
        <title>Successional dynamics and alternative stable states in a saline activated sludge microbial community over 9 years.</title>
        <authorList>
            <person name="Wang Y."/>
            <person name="Ye J."/>
            <person name="Ju F."/>
            <person name="Liu L."/>
            <person name="Boyd J.A."/>
            <person name="Deng Y."/>
            <person name="Parks D.H."/>
            <person name="Jiang X."/>
            <person name="Yin X."/>
            <person name="Woodcroft B.J."/>
            <person name="Tyson G.W."/>
            <person name="Hugenholtz P."/>
            <person name="Polz M.F."/>
            <person name="Zhang T."/>
        </authorList>
    </citation>
    <scope>NUCLEOTIDE SEQUENCE</scope>
    <source>
        <strain evidence="10">HKST-UBA01</strain>
    </source>
</reference>